<feature type="chain" id="PRO_5028230212" evidence="1">
    <location>
        <begin position="25"/>
        <end position="625"/>
    </location>
</feature>
<dbReference type="InParanoid" id="A0A6P8Y3R6"/>
<feature type="signal peptide" evidence="1">
    <location>
        <begin position="1"/>
        <end position="24"/>
    </location>
</feature>
<dbReference type="OrthoDB" id="8195865at2759"/>
<protein>
    <submittedName>
        <fullName evidence="3">Uncharacterized protein LOC117641142 isoform X1</fullName>
    </submittedName>
</protein>
<keyword evidence="1" id="KW-0732">Signal</keyword>
<dbReference type="AlphaFoldDB" id="A0A6P8Y3R6"/>
<evidence type="ECO:0000256" key="1">
    <source>
        <dbReference type="SAM" id="SignalP"/>
    </source>
</evidence>
<dbReference type="RefSeq" id="XP_034234153.1">
    <property type="nucleotide sequence ID" value="XM_034378262.1"/>
</dbReference>
<dbReference type="KEGG" id="tpal:117641142"/>
<accession>A0A6P8Y3R6</accession>
<dbReference type="GeneID" id="117641142"/>
<organism evidence="3">
    <name type="scientific">Thrips palmi</name>
    <name type="common">Melon thrips</name>
    <dbReference type="NCBI Taxonomy" id="161013"/>
    <lineage>
        <taxon>Eukaryota</taxon>
        <taxon>Metazoa</taxon>
        <taxon>Ecdysozoa</taxon>
        <taxon>Arthropoda</taxon>
        <taxon>Hexapoda</taxon>
        <taxon>Insecta</taxon>
        <taxon>Pterygota</taxon>
        <taxon>Neoptera</taxon>
        <taxon>Paraneoptera</taxon>
        <taxon>Thysanoptera</taxon>
        <taxon>Terebrantia</taxon>
        <taxon>Thripoidea</taxon>
        <taxon>Thripidae</taxon>
        <taxon>Thrips</taxon>
    </lineage>
</organism>
<evidence type="ECO:0000313" key="2">
    <source>
        <dbReference type="Proteomes" id="UP000515158"/>
    </source>
</evidence>
<dbReference type="Proteomes" id="UP000515158">
    <property type="component" value="Unplaced"/>
</dbReference>
<evidence type="ECO:0000313" key="3">
    <source>
        <dbReference type="RefSeq" id="XP_034234153.1"/>
    </source>
</evidence>
<gene>
    <name evidence="3" type="primary">LOC117641142</name>
</gene>
<proteinExistence type="predicted"/>
<name>A0A6P8Y3R6_THRPL</name>
<sequence>MLCVSLTLVLKSLTFGSAPRFGHCFGPWAVASSSFYFKTSGNIKCRSLKRQHFCDILELIMRLIVVGDCVSLKRKTHPSKNNGTDKSVDWKGIKRGSCQAKECVDCDAYTYNPSKGAQCQYCGCYPTKHRRIQDDDTIAPKIPRLELEDDERQAPEIHIIDNGSDTLVYEVDDEGNVVPDDDPLELLAEQLPSLISTQVEPAILKNKAIMSNCASVSGPPASVSSFSKSALMKKKEIPSQTVSVNLNNKSTFEKMLQPMSKEQLYELCVPSRLPMRINFPRDSESLPKSDAQFVIRWIAWSMWNVRVTAEQDFKNVADLALKRYPTLESIFPKEKSLDGMVKFLKQFLGHRDVEKKKKEKEVVQPKQIQQQKSEKENTVSNIKQFETLKSHIYKEMEKLNPSIAVLRTFLSSCRKERKLRLSKEKQNYSTQLQEFPCLGIQELVLWEFISQEQLQCTPKDLKKRWQDAISSMASYFLSESEKTFDSPLTEEEATSEILQCLTCPKHFGPEMSEDKRSHLVLEVLQGSTMPLFAPKHDPPRLFSLGEDENQTTYVYVEGKAVYKGPIMDALLYIVAIYYVFEFSPSFEATAAFSFIYGILLKEKAFDKYMHHRAVVEALELIWASQ</sequence>
<reference evidence="3" key="1">
    <citation type="submission" date="2025-08" db="UniProtKB">
        <authorList>
            <consortium name="RefSeq"/>
        </authorList>
    </citation>
    <scope>IDENTIFICATION</scope>
    <source>
        <tissue evidence="3">Total insect</tissue>
    </source>
</reference>
<keyword evidence="2" id="KW-1185">Reference proteome</keyword>